<protein>
    <submittedName>
        <fullName evidence="7">Efflux RND transporter periplasmic adaptor subunit</fullName>
    </submittedName>
</protein>
<sequence>MRKTPTVRNFLLASIAAVVLAACSQPEAAGAGAAPAAPTVDVATVVEQRITEWDEFTGRLQAPETVALMPRVSGYLDKVFFTEGALVKAGDLLFQIDDRALTADVSRLQAELQSALSQQKLANSDYQRAEQLRSQKAIAEEILDARRARKDQSASQVAAVKAALTKAELDLSHTQVRAPISGRVSNALITAGNYVQAGQSQLTSIVSTARMYAYFDADEQTYLKYVQLAATGKRGDSRNEASPVLMALSSDNDYRFSGSLDFLDNSINPQTGTIRARAVFSNDDNSLIPGLFAKIKLVGSASYNGILIDDKAVGTDLNNKFVLVVDDKQQLQYRPVTLGEKVGGLRIVTSGLKASETIVVNGLQRVRPTMQVTPNPVKMASAEQLVSLQQQQQILDEQAASAKTATAAIVDAVVNTVSTQSAPRG</sequence>
<keyword evidence="8" id="KW-1185">Reference proteome</keyword>
<dbReference type="Pfam" id="PF25967">
    <property type="entry name" value="RND-MFP_C"/>
    <property type="match status" value="1"/>
</dbReference>
<dbReference type="GO" id="GO:0022857">
    <property type="term" value="F:transmembrane transporter activity"/>
    <property type="evidence" value="ECO:0007669"/>
    <property type="project" value="InterPro"/>
</dbReference>
<evidence type="ECO:0000256" key="2">
    <source>
        <dbReference type="ARBA" id="ARBA00009477"/>
    </source>
</evidence>
<dbReference type="Pfam" id="PF25917">
    <property type="entry name" value="BSH_RND"/>
    <property type="match status" value="1"/>
</dbReference>
<dbReference type="Gene3D" id="2.40.420.20">
    <property type="match status" value="1"/>
</dbReference>
<dbReference type="InterPro" id="IPR058626">
    <property type="entry name" value="MdtA-like_b-barrel"/>
</dbReference>
<dbReference type="GO" id="GO:0046677">
    <property type="term" value="P:response to antibiotic"/>
    <property type="evidence" value="ECO:0007669"/>
    <property type="project" value="TreeGrafter"/>
</dbReference>
<feature type="signal peptide" evidence="3">
    <location>
        <begin position="1"/>
        <end position="28"/>
    </location>
</feature>
<evidence type="ECO:0000313" key="7">
    <source>
        <dbReference type="EMBL" id="RVU35351.1"/>
    </source>
</evidence>
<dbReference type="InterPro" id="IPR058627">
    <property type="entry name" value="MdtA-like_C"/>
</dbReference>
<feature type="domain" description="Multidrug resistance protein MdtA-like beta-barrel" evidence="5">
    <location>
        <begin position="241"/>
        <end position="297"/>
    </location>
</feature>
<dbReference type="NCBIfam" id="TIGR01730">
    <property type="entry name" value="RND_mfp"/>
    <property type="match status" value="1"/>
</dbReference>
<dbReference type="PROSITE" id="PS51257">
    <property type="entry name" value="PROKAR_LIPOPROTEIN"/>
    <property type="match status" value="1"/>
</dbReference>
<dbReference type="Gene3D" id="1.10.287.470">
    <property type="entry name" value="Helix hairpin bin"/>
    <property type="match status" value="1"/>
</dbReference>
<gene>
    <name evidence="7" type="ORF">EOE67_14330</name>
</gene>
<comment type="subcellular location">
    <subcellularLocation>
        <location evidence="1">Cell inner membrane</location>
        <topology evidence="1">Lipid-anchor</topology>
    </subcellularLocation>
</comment>
<dbReference type="InterPro" id="IPR006143">
    <property type="entry name" value="RND_pump_MFP"/>
</dbReference>
<dbReference type="Pfam" id="PF25944">
    <property type="entry name" value="Beta-barrel_RND"/>
    <property type="match status" value="1"/>
</dbReference>
<dbReference type="Proteomes" id="UP000283077">
    <property type="component" value="Unassembled WGS sequence"/>
</dbReference>
<dbReference type="EMBL" id="SACS01000016">
    <property type="protein sequence ID" value="RVU35351.1"/>
    <property type="molecule type" value="Genomic_DNA"/>
</dbReference>
<proteinExistence type="inferred from homology"/>
<evidence type="ECO:0000313" key="8">
    <source>
        <dbReference type="Proteomes" id="UP000283077"/>
    </source>
</evidence>
<organism evidence="7 8">
    <name type="scientific">Rheinheimera riviphila</name>
    <dbReference type="NCBI Taxonomy" id="1834037"/>
    <lineage>
        <taxon>Bacteria</taxon>
        <taxon>Pseudomonadati</taxon>
        <taxon>Pseudomonadota</taxon>
        <taxon>Gammaproteobacteria</taxon>
        <taxon>Chromatiales</taxon>
        <taxon>Chromatiaceae</taxon>
        <taxon>Rheinheimera</taxon>
    </lineage>
</organism>
<dbReference type="OrthoDB" id="9800613at2"/>
<evidence type="ECO:0000259" key="5">
    <source>
        <dbReference type="Pfam" id="PF25944"/>
    </source>
</evidence>
<dbReference type="PANTHER" id="PTHR30158">
    <property type="entry name" value="ACRA/E-RELATED COMPONENT OF DRUG EFFLUX TRANSPORTER"/>
    <property type="match status" value="1"/>
</dbReference>
<feature type="domain" description="Multidrug resistance protein MdtA-like C-terminal permuted SH3" evidence="6">
    <location>
        <begin position="304"/>
        <end position="365"/>
    </location>
</feature>
<evidence type="ECO:0000259" key="6">
    <source>
        <dbReference type="Pfam" id="PF25967"/>
    </source>
</evidence>
<feature type="chain" id="PRO_5019503803" evidence="3">
    <location>
        <begin position="29"/>
        <end position="425"/>
    </location>
</feature>
<evidence type="ECO:0000259" key="4">
    <source>
        <dbReference type="Pfam" id="PF25917"/>
    </source>
</evidence>
<dbReference type="PANTHER" id="PTHR30158:SF26">
    <property type="entry name" value="RESISTANCE-NODULATION-CELL DIVISION (RND) MULTIDRUG EFFLUX MEMBRANE FUSION PROTEIN MEXE"/>
    <property type="match status" value="1"/>
</dbReference>
<reference evidence="7 8" key="1">
    <citation type="submission" date="2019-01" db="EMBL/GenBank/DDBJ databases">
        <authorList>
            <person name="Chen W.-M."/>
        </authorList>
    </citation>
    <scope>NUCLEOTIDE SEQUENCE [LARGE SCALE GENOMIC DNA]</scope>
    <source>
        <strain evidence="7 8">KYPC3</strain>
    </source>
</reference>
<accession>A0A437QLF9</accession>
<evidence type="ECO:0000256" key="3">
    <source>
        <dbReference type="SAM" id="SignalP"/>
    </source>
</evidence>
<evidence type="ECO:0000256" key="1">
    <source>
        <dbReference type="ARBA" id="ARBA00004519"/>
    </source>
</evidence>
<dbReference type="SUPFAM" id="SSF111369">
    <property type="entry name" value="HlyD-like secretion proteins"/>
    <property type="match status" value="1"/>
</dbReference>
<dbReference type="Gene3D" id="2.40.50.100">
    <property type="match status" value="1"/>
</dbReference>
<comment type="similarity">
    <text evidence="2">Belongs to the membrane fusion protein (MFP) (TC 8.A.1) family.</text>
</comment>
<name>A0A437QLF9_9GAMM</name>
<keyword evidence="3" id="KW-0732">Signal</keyword>
<dbReference type="Gene3D" id="2.40.30.170">
    <property type="match status" value="1"/>
</dbReference>
<dbReference type="FunFam" id="2.40.420.20:FF:000001">
    <property type="entry name" value="Efflux RND transporter periplasmic adaptor subunit"/>
    <property type="match status" value="1"/>
</dbReference>
<dbReference type="InterPro" id="IPR058625">
    <property type="entry name" value="MdtA-like_BSH"/>
</dbReference>
<dbReference type="GO" id="GO:0005886">
    <property type="term" value="C:plasma membrane"/>
    <property type="evidence" value="ECO:0007669"/>
    <property type="project" value="UniProtKB-SubCell"/>
</dbReference>
<comment type="caution">
    <text evidence="7">The sequence shown here is derived from an EMBL/GenBank/DDBJ whole genome shotgun (WGS) entry which is preliminary data.</text>
</comment>
<feature type="domain" description="Multidrug resistance protein MdtA-like barrel-sandwich hybrid" evidence="4">
    <location>
        <begin position="64"/>
        <end position="202"/>
    </location>
</feature>
<dbReference type="AlphaFoldDB" id="A0A437QLF9"/>
<dbReference type="RefSeq" id="WP_127700025.1">
    <property type="nucleotide sequence ID" value="NZ_SACS01000016.1"/>
</dbReference>